<evidence type="ECO:0000313" key="5">
    <source>
        <dbReference type="Proteomes" id="UP000318571"/>
    </source>
</evidence>
<keyword evidence="5" id="KW-1185">Reference proteome</keyword>
<dbReference type="OrthoDB" id="161999at2759"/>
<keyword evidence="2" id="KW-0812">Transmembrane</keyword>
<dbReference type="InterPro" id="IPR029071">
    <property type="entry name" value="Ubiquitin-like_domsf"/>
</dbReference>
<evidence type="ECO:0000313" key="4">
    <source>
        <dbReference type="EMBL" id="TRY71479.1"/>
    </source>
</evidence>
<feature type="transmembrane region" description="Helical" evidence="2">
    <location>
        <begin position="225"/>
        <end position="247"/>
    </location>
</feature>
<gene>
    <name evidence="4" type="ORF">TCAL_01114</name>
</gene>
<feature type="compositionally biased region" description="Low complexity" evidence="1">
    <location>
        <begin position="46"/>
        <end position="60"/>
    </location>
</feature>
<evidence type="ECO:0000259" key="3">
    <source>
        <dbReference type="Pfam" id="PF00240"/>
    </source>
</evidence>
<dbReference type="PANTHER" id="PTHR14557:SF5">
    <property type="entry name" value="UBIQUITIN-LIKE DOMAIN-CONTAINING PROTEIN"/>
    <property type="match status" value="1"/>
</dbReference>
<dbReference type="GO" id="GO:0036503">
    <property type="term" value="P:ERAD pathway"/>
    <property type="evidence" value="ECO:0007669"/>
    <property type="project" value="InterPro"/>
</dbReference>
<feature type="domain" description="Ubiquitin-like" evidence="3">
    <location>
        <begin position="115"/>
        <end position="167"/>
    </location>
</feature>
<dbReference type="CDD" id="cd17057">
    <property type="entry name" value="Ubl_TMUB1_like"/>
    <property type="match status" value="1"/>
</dbReference>
<keyword evidence="2" id="KW-1133">Transmembrane helix</keyword>
<protein>
    <recommendedName>
        <fullName evidence="3">Ubiquitin-like domain-containing protein</fullName>
    </recommendedName>
</protein>
<dbReference type="Pfam" id="PF00240">
    <property type="entry name" value="ubiquitin"/>
    <property type="match status" value="1"/>
</dbReference>
<reference evidence="4 5" key="1">
    <citation type="journal article" date="2018" name="Nat. Ecol. Evol.">
        <title>Genomic signatures of mitonuclear coevolution across populations of Tigriopus californicus.</title>
        <authorList>
            <person name="Barreto F.S."/>
            <person name="Watson E.T."/>
            <person name="Lima T.G."/>
            <person name="Willett C.S."/>
            <person name="Edmands S."/>
            <person name="Li W."/>
            <person name="Burton R.S."/>
        </authorList>
    </citation>
    <scope>NUCLEOTIDE SEQUENCE [LARGE SCALE GENOMIC DNA]</scope>
    <source>
        <strain evidence="4 5">San Diego</strain>
    </source>
</reference>
<dbReference type="SUPFAM" id="SSF54236">
    <property type="entry name" value="Ubiquitin-like"/>
    <property type="match status" value="1"/>
</dbReference>
<dbReference type="STRING" id="6832.A0A553P1B7"/>
<comment type="caution">
    <text evidence="4">The sequence shown here is derived from an EMBL/GenBank/DDBJ whole genome shotgun (WGS) entry which is preliminary data.</text>
</comment>
<dbReference type="InterPro" id="IPR000626">
    <property type="entry name" value="Ubiquitin-like_dom"/>
</dbReference>
<keyword evidence="2" id="KW-0472">Membrane</keyword>
<dbReference type="PANTHER" id="PTHR14557">
    <property type="entry name" value="PROTEIN C7ORF21"/>
    <property type="match status" value="1"/>
</dbReference>
<name>A0A553P1B7_TIGCA</name>
<dbReference type="InterPro" id="IPR040352">
    <property type="entry name" value="TMUB1/2"/>
</dbReference>
<accession>A0A553P1B7</accession>
<evidence type="ECO:0000256" key="1">
    <source>
        <dbReference type="SAM" id="MobiDB-lite"/>
    </source>
</evidence>
<feature type="transmembrane region" description="Helical" evidence="2">
    <location>
        <begin position="12"/>
        <end position="28"/>
    </location>
</feature>
<feature type="compositionally biased region" description="Low complexity" evidence="1">
    <location>
        <begin position="71"/>
        <end position="86"/>
    </location>
</feature>
<dbReference type="AlphaFoldDB" id="A0A553P1B7"/>
<dbReference type="EMBL" id="VCGU01000008">
    <property type="protein sequence ID" value="TRY71479.1"/>
    <property type="molecule type" value="Genomic_DNA"/>
</dbReference>
<feature type="region of interest" description="Disordered" evidence="1">
    <location>
        <begin position="33"/>
        <end position="92"/>
    </location>
</feature>
<dbReference type="Gene3D" id="3.10.20.90">
    <property type="entry name" value="Phosphatidylinositol 3-kinase Catalytic Subunit, Chain A, domain 1"/>
    <property type="match status" value="1"/>
</dbReference>
<dbReference type="Proteomes" id="UP000318571">
    <property type="component" value="Chromosome 7"/>
</dbReference>
<sequence length="248" mass="26851">MMVEGLGDEVVTFFSCMVLILIGALSWWSSNVRDSHPQPTPPVAPATPAHPATDSPAPHTESSDALPPVNAADSDPLASADPPSSDEAQDQDRVSIKLKFLNDSHKEVRACLAEKLGRFKLRHFAPDLAANKRVRFIFNGHVLGGDDRTLSEHGLFHNCVVHCLVSQNASPPPTASAHSAGDASGVSGEAEPEDLDLSHLCYPLLGSVLVMIWWCQMVYPHYFSYASTLSLVSLTVIFLASMVNTYLY</sequence>
<dbReference type="OMA" id="TLLWYCQ"/>
<evidence type="ECO:0000256" key="2">
    <source>
        <dbReference type="SAM" id="Phobius"/>
    </source>
</evidence>
<proteinExistence type="predicted"/>
<organism evidence="4 5">
    <name type="scientific">Tigriopus californicus</name>
    <name type="common">Marine copepod</name>
    <dbReference type="NCBI Taxonomy" id="6832"/>
    <lineage>
        <taxon>Eukaryota</taxon>
        <taxon>Metazoa</taxon>
        <taxon>Ecdysozoa</taxon>
        <taxon>Arthropoda</taxon>
        <taxon>Crustacea</taxon>
        <taxon>Multicrustacea</taxon>
        <taxon>Hexanauplia</taxon>
        <taxon>Copepoda</taxon>
        <taxon>Harpacticoida</taxon>
        <taxon>Harpacticidae</taxon>
        <taxon>Tigriopus</taxon>
    </lineage>
</organism>